<keyword evidence="3" id="KW-1185">Reference proteome</keyword>
<evidence type="ECO:0000256" key="1">
    <source>
        <dbReference type="SAM" id="MobiDB-lite"/>
    </source>
</evidence>
<dbReference type="Pfam" id="PF13217">
    <property type="entry name" value="DUF4025"/>
    <property type="match status" value="1"/>
</dbReference>
<sequence length="53" mass="6298">MSERNKDVDDKNYKPERKDNDAGVEKTHEQINDMFNDGAVDQKEKNKRRSDEE</sequence>
<name>A0ABW2NHS1_9BACL</name>
<reference evidence="3" key="1">
    <citation type="journal article" date="2019" name="Int. J. Syst. Evol. Microbiol.">
        <title>The Global Catalogue of Microorganisms (GCM) 10K type strain sequencing project: providing services to taxonomists for standard genome sequencing and annotation.</title>
        <authorList>
            <consortium name="The Broad Institute Genomics Platform"/>
            <consortium name="The Broad Institute Genome Sequencing Center for Infectious Disease"/>
            <person name="Wu L."/>
            <person name="Ma J."/>
        </authorList>
    </citation>
    <scope>NUCLEOTIDE SEQUENCE [LARGE SCALE GENOMIC DNA]</scope>
    <source>
        <strain evidence="3">NBRC 106396</strain>
    </source>
</reference>
<comment type="caution">
    <text evidence="2">The sequence shown here is derived from an EMBL/GenBank/DDBJ whole genome shotgun (WGS) entry which is preliminary data.</text>
</comment>
<organism evidence="2 3">
    <name type="scientific">Fictibacillus iocasae</name>
    <dbReference type="NCBI Taxonomy" id="2715437"/>
    <lineage>
        <taxon>Bacteria</taxon>
        <taxon>Bacillati</taxon>
        <taxon>Bacillota</taxon>
        <taxon>Bacilli</taxon>
        <taxon>Bacillales</taxon>
        <taxon>Fictibacillaceae</taxon>
        <taxon>Fictibacillus</taxon>
    </lineage>
</organism>
<dbReference type="InterPro" id="IPR025100">
    <property type="entry name" value="DUF4025"/>
</dbReference>
<evidence type="ECO:0000313" key="2">
    <source>
        <dbReference type="EMBL" id="MFC7370232.1"/>
    </source>
</evidence>
<feature type="compositionally biased region" description="Basic and acidic residues" evidence="1">
    <location>
        <begin position="40"/>
        <end position="53"/>
    </location>
</feature>
<gene>
    <name evidence="2" type="ORF">ACFQPF_00890</name>
</gene>
<dbReference type="EMBL" id="JBHTCP010000002">
    <property type="protein sequence ID" value="MFC7370232.1"/>
    <property type="molecule type" value="Genomic_DNA"/>
</dbReference>
<accession>A0ABW2NHS1</accession>
<evidence type="ECO:0000313" key="3">
    <source>
        <dbReference type="Proteomes" id="UP001596549"/>
    </source>
</evidence>
<protein>
    <submittedName>
        <fullName evidence="2">DUF4025 domain-containing protein</fullName>
    </submittedName>
</protein>
<feature type="compositionally biased region" description="Basic and acidic residues" evidence="1">
    <location>
        <begin position="1"/>
        <end position="31"/>
    </location>
</feature>
<feature type="region of interest" description="Disordered" evidence="1">
    <location>
        <begin position="1"/>
        <end position="53"/>
    </location>
</feature>
<dbReference type="Proteomes" id="UP001596549">
    <property type="component" value="Unassembled WGS sequence"/>
</dbReference>
<proteinExistence type="predicted"/>
<dbReference type="RefSeq" id="WP_379745100.1">
    <property type="nucleotide sequence ID" value="NZ_JBHTCP010000002.1"/>
</dbReference>